<feature type="chain" id="PRO_5040210213" description="DUF19 domain-containing protein" evidence="1">
    <location>
        <begin position="20"/>
        <end position="242"/>
    </location>
</feature>
<evidence type="ECO:0000313" key="3">
    <source>
        <dbReference type="Proteomes" id="UP001142055"/>
    </source>
</evidence>
<dbReference type="OMA" id="SHTEECM"/>
<name>A0A9Q0RLD6_BLOTA</name>
<reference evidence="2" key="1">
    <citation type="submission" date="2022-12" db="EMBL/GenBank/DDBJ databases">
        <title>Genome assemblies of Blomia tropicalis.</title>
        <authorList>
            <person name="Cui Y."/>
        </authorList>
    </citation>
    <scope>NUCLEOTIDE SEQUENCE</scope>
    <source>
        <tissue evidence="2">Adult mites</tissue>
    </source>
</reference>
<dbReference type="Proteomes" id="UP001142055">
    <property type="component" value="Chromosome 3"/>
</dbReference>
<sequence>MHFKLFAVVVSLLIPGIWSICKTIEELDQCAYQLSFLENREIPVPYNEADVLQSCKQSQSGIKCLRSHTEECMTGMIKNIFLNAIVTLEKHINNRCDSKPHRDEFIKHVTCFHDPAKAEAIRLCTDRYLVIMEKTSELDPAYQLGGACCSVQAMHDCAVDKFRSNCNEESGDYFEELLGEVNEGNNQTVCAQFNSIRACDSNYDSKIWSQFKSIMASNDPLIIKAHRYKSVIPPVIKMFSGA</sequence>
<dbReference type="EMBL" id="JAPWDV010000003">
    <property type="protein sequence ID" value="KAJ6217241.1"/>
    <property type="molecule type" value="Genomic_DNA"/>
</dbReference>
<organism evidence="2 3">
    <name type="scientific">Blomia tropicalis</name>
    <name type="common">Mite</name>
    <dbReference type="NCBI Taxonomy" id="40697"/>
    <lineage>
        <taxon>Eukaryota</taxon>
        <taxon>Metazoa</taxon>
        <taxon>Ecdysozoa</taxon>
        <taxon>Arthropoda</taxon>
        <taxon>Chelicerata</taxon>
        <taxon>Arachnida</taxon>
        <taxon>Acari</taxon>
        <taxon>Acariformes</taxon>
        <taxon>Sarcoptiformes</taxon>
        <taxon>Astigmata</taxon>
        <taxon>Glycyphagoidea</taxon>
        <taxon>Echimyopodidae</taxon>
        <taxon>Blomia</taxon>
    </lineage>
</organism>
<comment type="caution">
    <text evidence="2">The sequence shown here is derived from an EMBL/GenBank/DDBJ whole genome shotgun (WGS) entry which is preliminary data.</text>
</comment>
<dbReference type="PANTHER" id="PTHR33964:SF1">
    <property type="entry name" value="RE45066P"/>
    <property type="match status" value="1"/>
</dbReference>
<evidence type="ECO:0008006" key="4">
    <source>
        <dbReference type="Google" id="ProtNLM"/>
    </source>
</evidence>
<evidence type="ECO:0000256" key="1">
    <source>
        <dbReference type="SAM" id="SignalP"/>
    </source>
</evidence>
<dbReference type="PANTHER" id="PTHR33964">
    <property type="entry name" value="RE45066P-RELATED"/>
    <property type="match status" value="1"/>
</dbReference>
<proteinExistence type="predicted"/>
<keyword evidence="3" id="KW-1185">Reference proteome</keyword>
<keyword evidence="1" id="KW-0732">Signal</keyword>
<accession>A0A9Q0RLD6</accession>
<dbReference type="AlphaFoldDB" id="A0A9Q0RLD6"/>
<gene>
    <name evidence="2" type="ORF">RDWZM_008398</name>
</gene>
<evidence type="ECO:0000313" key="2">
    <source>
        <dbReference type="EMBL" id="KAJ6217241.1"/>
    </source>
</evidence>
<protein>
    <recommendedName>
        <fullName evidence="4">DUF19 domain-containing protein</fullName>
    </recommendedName>
</protein>
<feature type="signal peptide" evidence="1">
    <location>
        <begin position="1"/>
        <end position="19"/>
    </location>
</feature>